<feature type="region of interest" description="Disordered" evidence="1">
    <location>
        <begin position="1"/>
        <end position="25"/>
    </location>
</feature>
<dbReference type="Proteomes" id="UP000623958">
    <property type="component" value="Unassembled WGS sequence"/>
</dbReference>
<evidence type="ECO:0000256" key="1">
    <source>
        <dbReference type="SAM" id="MobiDB-lite"/>
    </source>
</evidence>
<keyword evidence="3" id="KW-1185">Reference proteome</keyword>
<reference evidence="2" key="2">
    <citation type="submission" date="2020-09" db="EMBL/GenBank/DDBJ databases">
        <authorList>
            <person name="Sun Q."/>
            <person name="Ohkuma M."/>
        </authorList>
    </citation>
    <scope>NUCLEOTIDE SEQUENCE</scope>
    <source>
        <strain evidence="2">JCM 13306</strain>
    </source>
</reference>
<protein>
    <submittedName>
        <fullName evidence="2">Uncharacterized protein</fullName>
    </submittedName>
</protein>
<name>A0A919KIA2_9XANT</name>
<comment type="caution">
    <text evidence="2">The sequence shown here is derived from an EMBL/GenBank/DDBJ whole genome shotgun (WGS) entry which is preliminary data.</text>
</comment>
<reference evidence="2" key="1">
    <citation type="journal article" date="2014" name="Int. J. Syst. Evol. Microbiol.">
        <title>Complete genome sequence of Corynebacterium casei LMG S-19264T (=DSM 44701T), isolated from a smear-ripened cheese.</title>
        <authorList>
            <consortium name="US DOE Joint Genome Institute (JGI-PGF)"/>
            <person name="Walter F."/>
            <person name="Albersmeier A."/>
            <person name="Kalinowski J."/>
            <person name="Ruckert C."/>
        </authorList>
    </citation>
    <scope>NUCLEOTIDE SEQUENCE</scope>
    <source>
        <strain evidence="2">JCM 13306</strain>
    </source>
</reference>
<sequence length="817" mass="86318">MANPWDNDPIVGADAQPAGLLAPGNIDLSRRPIVRNPDGSISTVRSISANFDGREVLLPTVSDDGRIMSDQEAIDTYLRTGRNLGAFDTPEHATAYAQNLHSQQERQYAPQPQPAAPWEADPVVGPAPSSPKQEGSFLSNLLSGFGKGVGDAVLGAQQVAADTQTQTGLGAAMAAPFYAGAAAVRGENPLVGALKGLYGTAKESYDLRQEESQRRAEYAPLMGTAGGVIGSIAGNVAATAPLGAISVAPRGANAARAIGQAAVGGGLQSLLQPITSDDERLQNAALGTALGGGLSALGRGAMRVAEEVFPPNVTARALNFFTGRANQQPFAQEGEALAQRTGINLTPGMVSGSRAQTGAENMARQSLFSADTAFKADEKIANQAIDYVNRVMDRISPDSVSPQAIGERIQGTVRKAIDQIAQSREETAARQFGAIRRIVGDAPVVDYANTKQALQGIIDDYADVVGADAAKIRTQAQSLLDEIAKKPGYSLDAARRARGAYGRAARGSENIFENVSPDVNRRIAARLYGAMSDDLDAAGSKLDESLGFGANAVVPNGVQAVRPSELLRQANDDYRRHSDLLKAVEMSPLRRLLGDQIDVDGFMTVNTLPPETVISRLGAMKPSELGMVKDFMERNAPDAWQQYKRLLVEDALASAQSAPASAGAHTLPFNATGFIRALGGDKPDKVERLKQIYAPGEMDQLMDAMQAARRMGDKFGANFSGTGPYTEVMQALKDFSVKGLSTTAATATGFNRIARMMANSDGRRALIELSKLPPGSKRANDLVAYLATVSAVSTSNDEPLEIDITGGRRESEVAQER</sequence>
<feature type="region of interest" description="Disordered" evidence="1">
    <location>
        <begin position="797"/>
        <end position="817"/>
    </location>
</feature>
<dbReference type="EMBL" id="BNBA01000020">
    <property type="protein sequence ID" value="GHH56078.1"/>
    <property type="molecule type" value="Genomic_DNA"/>
</dbReference>
<feature type="compositionally biased region" description="Low complexity" evidence="1">
    <location>
        <begin position="105"/>
        <end position="122"/>
    </location>
</feature>
<dbReference type="RefSeq" id="WP_434029516.1">
    <property type="nucleotide sequence ID" value="NZ_BNBA01000020.1"/>
</dbReference>
<proteinExistence type="predicted"/>
<evidence type="ECO:0000313" key="3">
    <source>
        <dbReference type="Proteomes" id="UP000623958"/>
    </source>
</evidence>
<feature type="compositionally biased region" description="Basic and acidic residues" evidence="1">
    <location>
        <begin position="806"/>
        <end position="817"/>
    </location>
</feature>
<accession>A0A919KIA2</accession>
<feature type="region of interest" description="Disordered" evidence="1">
    <location>
        <begin position="101"/>
        <end position="136"/>
    </location>
</feature>
<gene>
    <name evidence="2" type="ORF">GCM10009090_25250</name>
</gene>
<organism evidence="2 3">
    <name type="scientific">Xanthomonas boreopolis</name>
    <dbReference type="NCBI Taxonomy" id="86183"/>
    <lineage>
        <taxon>Bacteria</taxon>
        <taxon>Pseudomonadati</taxon>
        <taxon>Pseudomonadota</taxon>
        <taxon>Gammaproteobacteria</taxon>
        <taxon>Lysobacterales</taxon>
        <taxon>Lysobacteraceae</taxon>
        <taxon>Xanthomonas</taxon>
    </lineage>
</organism>
<evidence type="ECO:0000313" key="2">
    <source>
        <dbReference type="EMBL" id="GHH56078.1"/>
    </source>
</evidence>
<dbReference type="AlphaFoldDB" id="A0A919KIA2"/>